<keyword evidence="1" id="KW-0472">Membrane</keyword>
<dbReference type="Proteomes" id="UP000239736">
    <property type="component" value="Unassembled WGS sequence"/>
</dbReference>
<dbReference type="AlphaFoldDB" id="A0A2S5JEK2"/>
<comment type="caution">
    <text evidence="2">The sequence shown here is derived from an EMBL/GenBank/DDBJ whole genome shotgun (WGS) entry which is preliminary data.</text>
</comment>
<keyword evidence="3" id="KW-1185">Reference proteome</keyword>
<evidence type="ECO:0000313" key="2">
    <source>
        <dbReference type="EMBL" id="PPB79715.1"/>
    </source>
</evidence>
<gene>
    <name evidence="2" type="ORF">LV82_02506</name>
</gene>
<feature type="transmembrane region" description="Helical" evidence="1">
    <location>
        <begin position="55"/>
        <end position="75"/>
    </location>
</feature>
<protein>
    <submittedName>
        <fullName evidence="2">Uncharacterized protein</fullName>
    </submittedName>
</protein>
<sequence length="169" mass="18547">MTMSGRQRTDFAERLARIQSGRQLEPSDVLSRDAQKRLMQRQKAARKKVGLRARLAVPFAFLCGMIAMLAARLGYFGLTQIEDLPPAVYTLEDRGVVLIAFVISVLMIVAFGLMTKGRALALALGCLAMYYGEVAIAANAPDLWAQFFPADYAASLAEKGRDFRLTPTG</sequence>
<accession>A0A2S5JEK2</accession>
<keyword evidence="1" id="KW-1133">Transmembrane helix</keyword>
<reference evidence="2 3" key="1">
    <citation type="submission" date="2018-01" db="EMBL/GenBank/DDBJ databases">
        <title>Genomic Encyclopedia of Archaeal and Bacterial Type Strains, Phase II (KMG-II): from individual species to whole genera.</title>
        <authorList>
            <person name="Goeker M."/>
        </authorList>
    </citation>
    <scope>NUCLEOTIDE SEQUENCE [LARGE SCALE GENOMIC DNA]</scope>
    <source>
        <strain evidence="2 3">DSM 12048</strain>
    </source>
</reference>
<keyword evidence="1" id="KW-0812">Transmembrane</keyword>
<feature type="transmembrane region" description="Helical" evidence="1">
    <location>
        <begin position="95"/>
        <end position="113"/>
    </location>
</feature>
<proteinExistence type="predicted"/>
<evidence type="ECO:0000256" key="1">
    <source>
        <dbReference type="SAM" id="Phobius"/>
    </source>
</evidence>
<evidence type="ECO:0000313" key="3">
    <source>
        <dbReference type="Proteomes" id="UP000239736"/>
    </source>
</evidence>
<name>A0A2S5JEK2_9RHOB</name>
<organism evidence="2 3">
    <name type="scientific">Albidovulum inexpectatum</name>
    <dbReference type="NCBI Taxonomy" id="196587"/>
    <lineage>
        <taxon>Bacteria</taxon>
        <taxon>Pseudomonadati</taxon>
        <taxon>Pseudomonadota</taxon>
        <taxon>Alphaproteobacteria</taxon>
        <taxon>Rhodobacterales</taxon>
        <taxon>Paracoccaceae</taxon>
        <taxon>Albidovulum</taxon>
    </lineage>
</organism>
<feature type="transmembrane region" description="Helical" evidence="1">
    <location>
        <begin position="120"/>
        <end position="140"/>
    </location>
</feature>
<dbReference type="EMBL" id="PRDS01000009">
    <property type="protein sequence ID" value="PPB79715.1"/>
    <property type="molecule type" value="Genomic_DNA"/>
</dbReference>